<comment type="caution">
    <text evidence="2">The sequence shown here is derived from an EMBL/GenBank/DDBJ whole genome shotgun (WGS) entry which is preliminary data.</text>
</comment>
<dbReference type="Pfam" id="PF02458">
    <property type="entry name" value="Transferase"/>
    <property type="match status" value="1"/>
</dbReference>
<sequence>MFSRRVVRAEPPPPSSSSLPEIIHLTPWDLRLITIDYIQKGVVLPKPKLDEHRHVAVDRLASAFARALGGFHPFAGWLAGLGWTAWQLNRAVASFDEATLVRESLERWVREPRLAYNTDLLGAADVGTGSSPRFDVYGNDFGWGKPVAVRYGPGNKLGGGTMALEVCLAPRRARAARRRRRVHARRDSGVIVS</sequence>
<reference evidence="2 3" key="1">
    <citation type="submission" date="2016-09" db="EMBL/GenBank/DDBJ databases">
        <title>The draft genome of Dichanthelium oligosanthes: A C3 panicoid grass species.</title>
        <authorList>
            <person name="Studer A.J."/>
            <person name="Schnable J.C."/>
            <person name="Brutnell T.P."/>
        </authorList>
    </citation>
    <scope>NUCLEOTIDE SEQUENCE [LARGE SCALE GENOMIC DNA]</scope>
    <source>
        <strain evidence="3">cv. Kellogg 1175</strain>
        <tissue evidence="2">Leaf</tissue>
    </source>
</reference>
<gene>
    <name evidence="2" type="ORF">BAE44_0013945</name>
</gene>
<dbReference type="AlphaFoldDB" id="A0A1E5VIT7"/>
<evidence type="ECO:0000256" key="1">
    <source>
        <dbReference type="ARBA" id="ARBA00022679"/>
    </source>
</evidence>
<dbReference type="GO" id="GO:0016747">
    <property type="term" value="F:acyltransferase activity, transferring groups other than amino-acyl groups"/>
    <property type="evidence" value="ECO:0007669"/>
    <property type="project" value="UniProtKB-ARBA"/>
</dbReference>
<dbReference type="EMBL" id="LWDX02038446">
    <property type="protein sequence ID" value="OEL25029.1"/>
    <property type="molecule type" value="Genomic_DNA"/>
</dbReference>
<evidence type="ECO:0000313" key="3">
    <source>
        <dbReference type="Proteomes" id="UP000095767"/>
    </source>
</evidence>
<dbReference type="Gene3D" id="3.30.559.10">
    <property type="entry name" value="Chloramphenicol acetyltransferase-like domain"/>
    <property type="match status" value="1"/>
</dbReference>
<dbReference type="PANTHER" id="PTHR31896:SF43">
    <property type="entry name" value="PROTEIN ENHANCED PSEUDOMONAS SUSCEPTIBILITY 1"/>
    <property type="match status" value="1"/>
</dbReference>
<dbReference type="PANTHER" id="PTHR31896">
    <property type="entry name" value="FAMILY REGULATORY PROTEIN, PUTATIVE (AFU_ORTHOLOGUE AFUA_3G14730)-RELATED"/>
    <property type="match status" value="1"/>
</dbReference>
<proteinExistence type="predicted"/>
<dbReference type="InterPro" id="IPR023213">
    <property type="entry name" value="CAT-like_dom_sf"/>
</dbReference>
<evidence type="ECO:0000313" key="2">
    <source>
        <dbReference type="EMBL" id="OEL25029.1"/>
    </source>
</evidence>
<organism evidence="2 3">
    <name type="scientific">Dichanthelium oligosanthes</name>
    <dbReference type="NCBI Taxonomy" id="888268"/>
    <lineage>
        <taxon>Eukaryota</taxon>
        <taxon>Viridiplantae</taxon>
        <taxon>Streptophyta</taxon>
        <taxon>Embryophyta</taxon>
        <taxon>Tracheophyta</taxon>
        <taxon>Spermatophyta</taxon>
        <taxon>Magnoliopsida</taxon>
        <taxon>Liliopsida</taxon>
        <taxon>Poales</taxon>
        <taxon>Poaceae</taxon>
        <taxon>PACMAD clade</taxon>
        <taxon>Panicoideae</taxon>
        <taxon>Panicodae</taxon>
        <taxon>Paniceae</taxon>
        <taxon>Dichantheliinae</taxon>
        <taxon>Dichanthelium</taxon>
    </lineage>
</organism>
<keyword evidence="1" id="KW-0808">Transferase</keyword>
<dbReference type="STRING" id="888268.A0A1E5VIT7"/>
<evidence type="ECO:0008006" key="4">
    <source>
        <dbReference type="Google" id="ProtNLM"/>
    </source>
</evidence>
<dbReference type="OrthoDB" id="620762at2759"/>
<dbReference type="Proteomes" id="UP000095767">
    <property type="component" value="Unassembled WGS sequence"/>
</dbReference>
<accession>A0A1E5VIT7</accession>
<dbReference type="InterPro" id="IPR051283">
    <property type="entry name" value="Sec_Metabolite_Acyltrans"/>
</dbReference>
<protein>
    <recommendedName>
        <fullName evidence="4">Acetyltransferase</fullName>
    </recommendedName>
</protein>
<name>A0A1E5VIT7_9POAL</name>
<keyword evidence="3" id="KW-1185">Reference proteome</keyword>